<organism evidence="1 2">
    <name type="scientific">Novosphingobium umbonatum</name>
    <dbReference type="NCBI Taxonomy" id="1908524"/>
    <lineage>
        <taxon>Bacteria</taxon>
        <taxon>Pseudomonadati</taxon>
        <taxon>Pseudomonadota</taxon>
        <taxon>Alphaproteobacteria</taxon>
        <taxon>Sphingomonadales</taxon>
        <taxon>Sphingomonadaceae</taxon>
        <taxon>Novosphingobium</taxon>
    </lineage>
</organism>
<evidence type="ECO:0000313" key="1">
    <source>
        <dbReference type="EMBL" id="RVU03493.1"/>
    </source>
</evidence>
<sequence>MADSLSNAALAQQISTLVSAWTAREAEFKNWVGGLANGGANGDGRYPLTDYLGTSTLVSCPAAIMSSVSGPAVAAGLSATAADQSATAAHQSELNAAASASSASTAVAAVQAAATGAVNARNLAQTAANNALSYKDSAQTSATAASASQSAASASATAADGSKSAAASSASAAAASAAAAATFNPSLYLLKTGGVLTGSTRVASTGNNSVELTLDGAIEITRAGSGAYIDLKTTLAQDYEVRLQANGTVLDILAAGFRYNNNTVWHAGNLTPSNYLPVAGGSMTGTLTVSQLKSDNIFFPSSGTAETMMYRHATGGWTISVNRQVPGSEHYLSFSADGSLKLDGGNVWHAGNFIPGNYLPLTGGTLSGHLTLPVGGNILTVGSPALFYLPSSGGEEAIIRSAASLAGRLTLQTSDGVVRGSFYANKTNQVGLLNSAGGWRLICNTERFYRNTDAGVTYGLWDEGNFTPSSYLPLTGGTLTGSLQLASAWGWNGFQSGTGDGASWTTYNTSMKIWWGLGMMTYDGSINGYYDARQGLWNVKGGYQVNGNAVWHAGTLTPLDRNTGGTMIGPLTLAGDPSGSLQAATKQYVDNGLSGKQASLGFTPVRQGGGSGQTNNTVFIGWTASGKLGLQIDVTSFGTNWPLDIQGNAGTVTSITSTQVTSALGYTPANGSNYLPLTGGTIAGNLNVTGALSVQGKALAYRLDGRSSSGITFSTAAPSGGSDGDLWFTYT</sequence>
<dbReference type="Proteomes" id="UP000282837">
    <property type="component" value="Unassembled WGS sequence"/>
</dbReference>
<dbReference type="AlphaFoldDB" id="A0A3S2VBD6"/>
<dbReference type="OrthoDB" id="8117495at2"/>
<gene>
    <name evidence="1" type="ORF">EOE18_15330</name>
</gene>
<accession>A0A3S2VBD6</accession>
<protein>
    <submittedName>
        <fullName evidence="1">Uncharacterized protein</fullName>
    </submittedName>
</protein>
<proteinExistence type="predicted"/>
<evidence type="ECO:0000313" key="2">
    <source>
        <dbReference type="Proteomes" id="UP000282837"/>
    </source>
</evidence>
<keyword evidence="2" id="KW-1185">Reference proteome</keyword>
<dbReference type="RefSeq" id="WP_127711119.1">
    <property type="nucleotide sequence ID" value="NZ_SACO01000014.1"/>
</dbReference>
<name>A0A3S2VBD6_9SPHN</name>
<comment type="caution">
    <text evidence="1">The sequence shown here is derived from an EMBL/GenBank/DDBJ whole genome shotgun (WGS) entry which is preliminary data.</text>
</comment>
<reference evidence="1 2" key="1">
    <citation type="submission" date="2019-01" db="EMBL/GenBank/DDBJ databases">
        <authorList>
            <person name="Chen W.-M."/>
        </authorList>
    </citation>
    <scope>NUCLEOTIDE SEQUENCE [LARGE SCALE GENOMIC DNA]</scope>
    <source>
        <strain evidence="1 2">FSY-9</strain>
    </source>
</reference>
<dbReference type="EMBL" id="SACO01000014">
    <property type="protein sequence ID" value="RVU03493.1"/>
    <property type="molecule type" value="Genomic_DNA"/>
</dbReference>